<sequence length="61" mass="6719">MDLIRIILSVIIAPVQITRYMTGEIATGGFSLLCCLDTLPGVPLHRALRDRRSVGRLNGRV</sequence>
<reference evidence="2" key="1">
    <citation type="submission" date="2024-01" db="EMBL/GenBank/DDBJ databases">
        <title>Roseobacter fucihabitans sp. nov., isolated from the brown alga Fucus spiralis.</title>
        <authorList>
            <person name="Hahnke S."/>
            <person name="Berger M."/>
            <person name="Schlingloff A."/>
            <person name="Athale I."/>
            <person name="Neumann-Schaal M."/>
            <person name="Adenaya A."/>
            <person name="Poehlein A."/>
            <person name="Daniel R."/>
            <person name="Pertersen J."/>
            <person name="Brinkhoff T."/>
        </authorList>
    </citation>
    <scope>NUCLEOTIDE SEQUENCE [LARGE SCALE GENOMIC DNA]</scope>
    <source>
        <strain evidence="2">B14</strain>
    </source>
</reference>
<evidence type="ECO:0000313" key="2">
    <source>
        <dbReference type="Proteomes" id="UP001318682"/>
    </source>
</evidence>
<evidence type="ECO:0000313" key="1">
    <source>
        <dbReference type="EMBL" id="WVX49905.1"/>
    </source>
</evidence>
<accession>A0ABZ2BWS6</accession>
<dbReference type="EMBL" id="CP143423">
    <property type="protein sequence ID" value="WVX49905.1"/>
    <property type="molecule type" value="Genomic_DNA"/>
</dbReference>
<name>A0ABZ2BWS6_9RHOB</name>
<organism evidence="1 2">
    <name type="scientific">Roseobacter fucihabitans</name>
    <dbReference type="NCBI Taxonomy" id="1537242"/>
    <lineage>
        <taxon>Bacteria</taxon>
        <taxon>Pseudomonadati</taxon>
        <taxon>Pseudomonadota</taxon>
        <taxon>Alphaproteobacteria</taxon>
        <taxon>Rhodobacterales</taxon>
        <taxon>Roseobacteraceae</taxon>
        <taxon>Roseobacter</taxon>
    </lineage>
</organism>
<dbReference type="Proteomes" id="UP001318682">
    <property type="component" value="Chromosome"/>
</dbReference>
<protein>
    <submittedName>
        <fullName evidence="1">Uncharacterized protein</fullName>
    </submittedName>
</protein>
<gene>
    <name evidence="1" type="ORF">ROLI_030000</name>
</gene>
<keyword evidence="2" id="KW-1185">Reference proteome</keyword>
<proteinExistence type="predicted"/>